<dbReference type="EMBL" id="CP001013">
    <property type="protein sequence ID" value="ACB36142.1"/>
    <property type="molecule type" value="Genomic_DNA"/>
</dbReference>
<dbReference type="STRING" id="395495.Lcho_3888"/>
<protein>
    <recommendedName>
        <fullName evidence="3">peptidylprolyl isomerase</fullName>
        <ecNumber evidence="3">5.2.1.8</ecNumber>
    </recommendedName>
</protein>
<dbReference type="RefSeq" id="WP_012348888.1">
    <property type="nucleotide sequence ID" value="NC_010524.1"/>
</dbReference>
<dbReference type="Gene3D" id="3.10.50.40">
    <property type="match status" value="1"/>
</dbReference>
<dbReference type="GO" id="GO:0003755">
    <property type="term" value="F:peptidyl-prolyl cis-trans isomerase activity"/>
    <property type="evidence" value="ECO:0007669"/>
    <property type="project" value="UniProtKB-KW"/>
</dbReference>
<name>B1Y7J4_LEPCP</name>
<dbReference type="Gene3D" id="1.10.4030.10">
    <property type="entry name" value="Porin chaperone SurA, peptide-binding domain"/>
    <property type="match status" value="1"/>
</dbReference>
<dbReference type="InterPro" id="IPR000297">
    <property type="entry name" value="PPIase_PpiC"/>
</dbReference>
<dbReference type="PANTHER" id="PTHR47245">
    <property type="entry name" value="PEPTIDYLPROLYL ISOMERASE"/>
    <property type="match status" value="1"/>
</dbReference>
<comment type="catalytic activity">
    <reaction evidence="1">
        <text>[protein]-peptidylproline (omega=180) = [protein]-peptidylproline (omega=0)</text>
        <dbReference type="Rhea" id="RHEA:16237"/>
        <dbReference type="Rhea" id="RHEA-COMP:10747"/>
        <dbReference type="Rhea" id="RHEA-COMP:10748"/>
        <dbReference type="ChEBI" id="CHEBI:83833"/>
        <dbReference type="ChEBI" id="CHEBI:83834"/>
        <dbReference type="EC" id="5.2.1.8"/>
    </reaction>
</comment>
<dbReference type="InterPro" id="IPR050245">
    <property type="entry name" value="PrsA_foldase"/>
</dbReference>
<dbReference type="InterPro" id="IPR027304">
    <property type="entry name" value="Trigger_fact/SurA_dom_sf"/>
</dbReference>
<gene>
    <name evidence="7" type="ordered locus">Lcho_3888</name>
</gene>
<keyword evidence="8" id="KW-1185">Reference proteome</keyword>
<evidence type="ECO:0000256" key="4">
    <source>
        <dbReference type="ARBA" id="ARBA00023110"/>
    </source>
</evidence>
<proteinExistence type="inferred from homology"/>
<accession>B1Y7J4</accession>
<dbReference type="OrthoDB" id="9769613at2"/>
<keyword evidence="4 5" id="KW-0697">Rotamase</keyword>
<evidence type="ECO:0000259" key="6">
    <source>
        <dbReference type="PROSITE" id="PS50198"/>
    </source>
</evidence>
<dbReference type="eggNOG" id="COG0760">
    <property type="taxonomic scope" value="Bacteria"/>
</dbReference>
<dbReference type="AlphaFoldDB" id="B1Y7J4"/>
<reference evidence="7 8" key="1">
    <citation type="submission" date="2008-03" db="EMBL/GenBank/DDBJ databases">
        <title>Complete sequence of Leptothrix cholodnii SP-6.</title>
        <authorList>
            <consortium name="US DOE Joint Genome Institute"/>
            <person name="Copeland A."/>
            <person name="Lucas S."/>
            <person name="Lapidus A."/>
            <person name="Glavina del Rio T."/>
            <person name="Dalin E."/>
            <person name="Tice H."/>
            <person name="Bruce D."/>
            <person name="Goodwin L."/>
            <person name="Pitluck S."/>
            <person name="Chertkov O."/>
            <person name="Brettin T."/>
            <person name="Detter J.C."/>
            <person name="Han C."/>
            <person name="Kuske C.R."/>
            <person name="Schmutz J."/>
            <person name="Larimer F."/>
            <person name="Land M."/>
            <person name="Hauser L."/>
            <person name="Kyrpides N."/>
            <person name="Lykidis A."/>
            <person name="Emerson D."/>
            <person name="Richardson P."/>
        </authorList>
    </citation>
    <scope>NUCLEOTIDE SEQUENCE [LARGE SCALE GENOMIC DNA]</scope>
    <source>
        <strain evidence="8">ATCC 51168 / LMG 8142 / SP-6</strain>
    </source>
</reference>
<dbReference type="EC" id="5.2.1.8" evidence="3"/>
<dbReference type="HOGENOM" id="CLU_034646_5_3_4"/>
<evidence type="ECO:0000313" key="7">
    <source>
        <dbReference type="EMBL" id="ACB36142.1"/>
    </source>
</evidence>
<keyword evidence="5 7" id="KW-0413">Isomerase</keyword>
<evidence type="ECO:0000256" key="2">
    <source>
        <dbReference type="ARBA" id="ARBA00007656"/>
    </source>
</evidence>
<dbReference type="KEGG" id="lch:Lcho_3888"/>
<comment type="similarity">
    <text evidence="2">Belongs to the PpiC/parvulin rotamase family.</text>
</comment>
<feature type="domain" description="PpiC" evidence="6">
    <location>
        <begin position="187"/>
        <end position="288"/>
    </location>
</feature>
<sequence length="336" mass="37104" precursor="true">MNALPVTSATVRLRRVSTGLLTALVMGVASLSSGPALAQSVFAARVNGVGIPAQRLERQFEALLRERQIHIARLQNPARARELRREALDRLIGIELLGQQARALGLEADDAAVERAITEARSRFRSAEVFAQRIAIEGHDEASHREHTRKLLSGERLAQRIVDREVHITEADIAAFHEANPALFRRPEQVRVRQLLVALPADAEPALKAQARSRIEALLVRARAGESFEALARTHSDAPTRQWGGALDPFGRGSQPRAIEDAAFALAPGALSEVIETSAGWQILQLDERIAAVSVPLDEVRERIRRHLHDGRGQQAVEREIARLREQGRVELLMPL</sequence>
<dbReference type="Pfam" id="PF13624">
    <property type="entry name" value="SurA_N_3"/>
    <property type="match status" value="1"/>
</dbReference>
<organism evidence="7 8">
    <name type="scientific">Leptothrix cholodnii (strain ATCC 51168 / LMG 8142 / SP-6)</name>
    <name type="common">Leptothrix discophora (strain SP-6)</name>
    <dbReference type="NCBI Taxonomy" id="395495"/>
    <lineage>
        <taxon>Bacteria</taxon>
        <taxon>Pseudomonadati</taxon>
        <taxon>Pseudomonadota</taxon>
        <taxon>Betaproteobacteria</taxon>
        <taxon>Burkholderiales</taxon>
        <taxon>Sphaerotilaceae</taxon>
        <taxon>Leptothrix</taxon>
    </lineage>
</organism>
<evidence type="ECO:0000313" key="8">
    <source>
        <dbReference type="Proteomes" id="UP000001693"/>
    </source>
</evidence>
<evidence type="ECO:0000256" key="5">
    <source>
        <dbReference type="PROSITE-ProRule" id="PRU00278"/>
    </source>
</evidence>
<dbReference type="InterPro" id="IPR046357">
    <property type="entry name" value="PPIase_dom_sf"/>
</dbReference>
<dbReference type="SUPFAM" id="SSF109998">
    <property type="entry name" value="Triger factor/SurA peptide-binding domain-like"/>
    <property type="match status" value="1"/>
</dbReference>
<dbReference type="PANTHER" id="PTHR47245:SF2">
    <property type="entry name" value="PEPTIDYL-PROLYL CIS-TRANS ISOMERASE HP_0175-RELATED"/>
    <property type="match status" value="1"/>
</dbReference>
<dbReference type="Proteomes" id="UP000001693">
    <property type="component" value="Chromosome"/>
</dbReference>
<dbReference type="SUPFAM" id="SSF54534">
    <property type="entry name" value="FKBP-like"/>
    <property type="match status" value="1"/>
</dbReference>
<evidence type="ECO:0000256" key="1">
    <source>
        <dbReference type="ARBA" id="ARBA00000971"/>
    </source>
</evidence>
<evidence type="ECO:0000256" key="3">
    <source>
        <dbReference type="ARBA" id="ARBA00013194"/>
    </source>
</evidence>
<dbReference type="Pfam" id="PF13145">
    <property type="entry name" value="Rotamase_2"/>
    <property type="match status" value="1"/>
</dbReference>
<dbReference type="PROSITE" id="PS50198">
    <property type="entry name" value="PPIC_PPIASE_2"/>
    <property type="match status" value="1"/>
</dbReference>